<accession>A0ABS8N8Y2</accession>
<name>A0ABS8N8Y2_9CLOT</name>
<dbReference type="CDD" id="cd13560">
    <property type="entry name" value="PBP2_taurine"/>
    <property type="match status" value="1"/>
</dbReference>
<dbReference type="PROSITE" id="PS51257">
    <property type="entry name" value="PROKAR_LIPOPROTEIN"/>
    <property type="match status" value="1"/>
</dbReference>
<dbReference type="SMART" id="SM00062">
    <property type="entry name" value="PBPb"/>
    <property type="match status" value="1"/>
</dbReference>
<dbReference type="Gene3D" id="3.40.190.10">
    <property type="entry name" value="Periplasmic binding protein-like II"/>
    <property type="match status" value="2"/>
</dbReference>
<proteinExistence type="inferred from homology"/>
<dbReference type="Pfam" id="PF04069">
    <property type="entry name" value="OpuAC"/>
    <property type="match status" value="1"/>
</dbReference>
<organism evidence="6 7">
    <name type="scientific">Clostridium aromativorans</name>
    <dbReference type="NCBI Taxonomy" id="2836848"/>
    <lineage>
        <taxon>Bacteria</taxon>
        <taxon>Bacillati</taxon>
        <taxon>Bacillota</taxon>
        <taxon>Clostridia</taxon>
        <taxon>Eubacteriales</taxon>
        <taxon>Clostridiaceae</taxon>
        <taxon>Clostridium</taxon>
    </lineage>
</organism>
<reference evidence="6" key="1">
    <citation type="submission" date="2021-11" db="EMBL/GenBank/DDBJ databases">
        <authorList>
            <person name="Qingchun L."/>
            <person name="Dong Z."/>
            <person name="Zongwei Q."/>
            <person name="Jia Z."/>
            <person name="Duotao L."/>
        </authorList>
    </citation>
    <scope>NUCLEOTIDE SEQUENCE</scope>
    <source>
        <strain evidence="6">WLY-B-L2</strain>
    </source>
</reference>
<comment type="caution">
    <text evidence="6">The sequence shown here is derived from an EMBL/GenBank/DDBJ whole genome shotgun (WGS) entry which is preliminary data.</text>
</comment>
<protein>
    <submittedName>
        <fullName evidence="6">ABC transporter substrate-binding protein</fullName>
    </submittedName>
</protein>
<feature type="domain" description="Solute-binding protein family 3/N-terminal" evidence="5">
    <location>
        <begin position="47"/>
        <end position="268"/>
    </location>
</feature>
<comment type="subcellular location">
    <subcellularLocation>
        <location evidence="1">Periplasm</location>
    </subcellularLocation>
</comment>
<keyword evidence="7" id="KW-1185">Reference proteome</keyword>
<feature type="signal peptide" evidence="4">
    <location>
        <begin position="1"/>
        <end position="22"/>
    </location>
</feature>
<dbReference type="InterPro" id="IPR001638">
    <property type="entry name" value="Solute-binding_3/MltF_N"/>
</dbReference>
<dbReference type="SUPFAM" id="SSF53850">
    <property type="entry name" value="Periplasmic binding protein-like II"/>
    <property type="match status" value="1"/>
</dbReference>
<evidence type="ECO:0000313" key="7">
    <source>
        <dbReference type="Proteomes" id="UP001165422"/>
    </source>
</evidence>
<sequence length="351" mass="38000">MKTKKYFKIVFMLLIAVILTFAAGCQGGGDQSSNKTSSSAGQNKPKEIRIGYMTSPNGELLAKATGAVEKKFPGTKISWIKFDAGRDIITAMASGSLELATIGTPPAATGIANKLPYYIYYLDDIIGDSEALVVKKDSGINSIDDIKGKKIATTFSSTSHFSLLGALKLNNIKESQLTLLDMQMPDILAAWQRGDIQGAYVWETTKSKLLADGGKVIVSSGDLAKKGIITGELGIVSKSFADKYPDVMKQYISVLNDSVHEYKEQPEKSAAALSKELGLSEQDTLKSMKEIIVLDSKDQTDPKYFGTSSKPGNFGKLLKSTGDYLLTQKAIKSSPELSVYQKAILTKLYDK</sequence>
<evidence type="ECO:0000256" key="4">
    <source>
        <dbReference type="SAM" id="SignalP"/>
    </source>
</evidence>
<feature type="chain" id="PRO_5047174137" evidence="4">
    <location>
        <begin position="23"/>
        <end position="351"/>
    </location>
</feature>
<dbReference type="EMBL" id="JAJJPB010000023">
    <property type="protein sequence ID" value="MCC9296101.1"/>
    <property type="molecule type" value="Genomic_DNA"/>
</dbReference>
<dbReference type="PANTHER" id="PTHR30024:SF47">
    <property type="entry name" value="TAURINE-BINDING PERIPLASMIC PROTEIN"/>
    <property type="match status" value="1"/>
</dbReference>
<dbReference type="Proteomes" id="UP001165422">
    <property type="component" value="Unassembled WGS sequence"/>
</dbReference>
<dbReference type="InterPro" id="IPR007210">
    <property type="entry name" value="ABC_Gly_betaine_transp_sub-bd"/>
</dbReference>
<comment type="similarity">
    <text evidence="2">Belongs to the bacterial solute-binding protein SsuA/TauA family.</text>
</comment>
<dbReference type="PANTHER" id="PTHR30024">
    <property type="entry name" value="ALIPHATIC SULFONATES-BINDING PROTEIN-RELATED"/>
    <property type="match status" value="1"/>
</dbReference>
<dbReference type="InterPro" id="IPR010068">
    <property type="entry name" value="Peri-bd_TauA"/>
</dbReference>
<keyword evidence="3 4" id="KW-0732">Signal</keyword>
<evidence type="ECO:0000256" key="3">
    <source>
        <dbReference type="ARBA" id="ARBA00022729"/>
    </source>
</evidence>
<evidence type="ECO:0000313" key="6">
    <source>
        <dbReference type="EMBL" id="MCC9296101.1"/>
    </source>
</evidence>
<evidence type="ECO:0000256" key="1">
    <source>
        <dbReference type="ARBA" id="ARBA00004418"/>
    </source>
</evidence>
<dbReference type="RefSeq" id="WP_229981828.1">
    <property type="nucleotide sequence ID" value="NZ_JAJJPB010000023.1"/>
</dbReference>
<gene>
    <name evidence="6" type="ORF">LN736_14670</name>
</gene>
<evidence type="ECO:0000256" key="2">
    <source>
        <dbReference type="ARBA" id="ARBA00010742"/>
    </source>
</evidence>
<evidence type="ECO:0000259" key="5">
    <source>
        <dbReference type="SMART" id="SM00062"/>
    </source>
</evidence>